<evidence type="ECO:0000256" key="3">
    <source>
        <dbReference type="ARBA" id="ARBA00022475"/>
    </source>
</evidence>
<feature type="transmembrane region" description="Helical" evidence="7">
    <location>
        <begin position="112"/>
        <end position="133"/>
    </location>
</feature>
<evidence type="ECO:0000256" key="7">
    <source>
        <dbReference type="RuleBase" id="RU363032"/>
    </source>
</evidence>
<dbReference type="Gene3D" id="1.10.3720.10">
    <property type="entry name" value="MetI-like"/>
    <property type="match status" value="1"/>
</dbReference>
<keyword evidence="4 7" id="KW-0812">Transmembrane</keyword>
<feature type="transmembrane region" description="Helical" evidence="7">
    <location>
        <begin position="205"/>
        <end position="227"/>
    </location>
</feature>
<dbReference type="SUPFAM" id="SSF161098">
    <property type="entry name" value="MetI-like"/>
    <property type="match status" value="1"/>
</dbReference>
<protein>
    <submittedName>
        <fullName evidence="9">Lactose transport system permease protein LacF</fullName>
    </submittedName>
</protein>
<evidence type="ECO:0000256" key="5">
    <source>
        <dbReference type="ARBA" id="ARBA00022989"/>
    </source>
</evidence>
<dbReference type="Pfam" id="PF00528">
    <property type="entry name" value="BPD_transp_1"/>
    <property type="match status" value="1"/>
</dbReference>
<dbReference type="PANTHER" id="PTHR30193">
    <property type="entry name" value="ABC TRANSPORTER PERMEASE PROTEIN"/>
    <property type="match status" value="1"/>
</dbReference>
<dbReference type="PANTHER" id="PTHR30193:SF1">
    <property type="entry name" value="ABC TRANSPORTER PERMEASE PROTEIN YESP-RELATED"/>
    <property type="match status" value="1"/>
</dbReference>
<gene>
    <name evidence="9" type="primary">lacF_2</name>
    <name evidence="9" type="ORF">AMURIS_02693</name>
</gene>
<comment type="subcellular location">
    <subcellularLocation>
        <location evidence="1 7">Cell membrane</location>
        <topology evidence="1 7">Multi-pass membrane protein</topology>
    </subcellularLocation>
</comment>
<dbReference type="InterPro" id="IPR035906">
    <property type="entry name" value="MetI-like_sf"/>
</dbReference>
<dbReference type="SUPFAM" id="SSF160964">
    <property type="entry name" value="MalF N-terminal region-like"/>
    <property type="match status" value="1"/>
</dbReference>
<feature type="transmembrane region" description="Helical" evidence="7">
    <location>
        <begin position="79"/>
        <end position="100"/>
    </location>
</feature>
<dbReference type="RefSeq" id="WP_103240054.1">
    <property type="nucleotide sequence ID" value="NZ_JANJZD010000012.1"/>
</dbReference>
<keyword evidence="6 7" id="KW-0472">Membrane</keyword>
<sequence>MRQNRTKHQYRKGDYAAFLYIAPWIIGFLVFQAYPLAASFFYSFTDLSMLKSWDFIGLENFREIFTHDRIFVQSLKVTVLYVVVSVPLKLAFALLIAMLLNMKVRGIGAFKVLYYLPSILGGSVGISILWRFLFNRNGLINLMLGKLGITAVDWLGSPRNALFTISMLSVWQFGSSMVLFLAALKQIPRDLYEAAEVDGAGKVKMFFRITVPMITPIILFNIIMQMINAFQEFAAPFLITKGGPLKSTYLYGMMLYDNSFTYLKMGYSSALSWIMFVIIMALTALIFRSSEYWAFYQDGGN</sequence>
<keyword evidence="2 7" id="KW-0813">Transport</keyword>
<evidence type="ECO:0000256" key="6">
    <source>
        <dbReference type="ARBA" id="ARBA00023136"/>
    </source>
</evidence>
<evidence type="ECO:0000259" key="8">
    <source>
        <dbReference type="PROSITE" id="PS50928"/>
    </source>
</evidence>
<keyword evidence="3" id="KW-1003">Cell membrane</keyword>
<dbReference type="OrthoDB" id="9788108at2"/>
<evidence type="ECO:0000313" key="9">
    <source>
        <dbReference type="EMBL" id="SOY29972.1"/>
    </source>
</evidence>
<dbReference type="EMBL" id="OFSM01000013">
    <property type="protein sequence ID" value="SOY29972.1"/>
    <property type="molecule type" value="Genomic_DNA"/>
</dbReference>
<dbReference type="GO" id="GO:0005886">
    <property type="term" value="C:plasma membrane"/>
    <property type="evidence" value="ECO:0007669"/>
    <property type="project" value="UniProtKB-SubCell"/>
</dbReference>
<dbReference type="AlphaFoldDB" id="A0A2K4ZHU9"/>
<feature type="transmembrane region" description="Helical" evidence="7">
    <location>
        <begin position="161"/>
        <end position="184"/>
    </location>
</feature>
<proteinExistence type="inferred from homology"/>
<dbReference type="InterPro" id="IPR000515">
    <property type="entry name" value="MetI-like"/>
</dbReference>
<dbReference type="Proteomes" id="UP000236311">
    <property type="component" value="Unassembled WGS sequence"/>
</dbReference>
<keyword evidence="10" id="KW-1185">Reference proteome</keyword>
<evidence type="ECO:0000256" key="2">
    <source>
        <dbReference type="ARBA" id="ARBA00022448"/>
    </source>
</evidence>
<evidence type="ECO:0000256" key="4">
    <source>
        <dbReference type="ARBA" id="ARBA00022692"/>
    </source>
</evidence>
<name>A0A2K4ZHU9_9FIRM</name>
<accession>A0A2K4ZHU9</accession>
<feature type="domain" description="ABC transmembrane type-1" evidence="8">
    <location>
        <begin position="75"/>
        <end position="286"/>
    </location>
</feature>
<feature type="transmembrane region" description="Helical" evidence="7">
    <location>
        <begin position="21"/>
        <end position="44"/>
    </location>
</feature>
<evidence type="ECO:0000256" key="1">
    <source>
        <dbReference type="ARBA" id="ARBA00004651"/>
    </source>
</evidence>
<evidence type="ECO:0000313" key="10">
    <source>
        <dbReference type="Proteomes" id="UP000236311"/>
    </source>
</evidence>
<comment type="similarity">
    <text evidence="7">Belongs to the binding-protein-dependent transport system permease family.</text>
</comment>
<feature type="transmembrane region" description="Helical" evidence="7">
    <location>
        <begin position="265"/>
        <end position="287"/>
    </location>
</feature>
<dbReference type="GO" id="GO:0055085">
    <property type="term" value="P:transmembrane transport"/>
    <property type="evidence" value="ECO:0007669"/>
    <property type="project" value="InterPro"/>
</dbReference>
<dbReference type="PROSITE" id="PS50928">
    <property type="entry name" value="ABC_TM1"/>
    <property type="match status" value="1"/>
</dbReference>
<organism evidence="9 10">
    <name type="scientific">Acetatifactor muris</name>
    <dbReference type="NCBI Taxonomy" id="879566"/>
    <lineage>
        <taxon>Bacteria</taxon>
        <taxon>Bacillati</taxon>
        <taxon>Bacillota</taxon>
        <taxon>Clostridia</taxon>
        <taxon>Lachnospirales</taxon>
        <taxon>Lachnospiraceae</taxon>
        <taxon>Acetatifactor</taxon>
    </lineage>
</organism>
<dbReference type="InterPro" id="IPR051393">
    <property type="entry name" value="ABC_transporter_permease"/>
</dbReference>
<reference evidence="9 10" key="1">
    <citation type="submission" date="2018-01" db="EMBL/GenBank/DDBJ databases">
        <authorList>
            <person name="Gaut B.S."/>
            <person name="Morton B.R."/>
            <person name="Clegg M.T."/>
            <person name="Duvall M.R."/>
        </authorList>
    </citation>
    <scope>NUCLEOTIDE SEQUENCE [LARGE SCALE GENOMIC DNA]</scope>
    <source>
        <strain evidence="9">GP69</strain>
    </source>
</reference>
<dbReference type="CDD" id="cd06261">
    <property type="entry name" value="TM_PBP2"/>
    <property type="match status" value="1"/>
</dbReference>
<keyword evidence="5 7" id="KW-1133">Transmembrane helix</keyword>